<evidence type="ECO:0000256" key="1">
    <source>
        <dbReference type="SAM" id="MobiDB-lite"/>
    </source>
</evidence>
<name>A0AAX1QJG9_9FIRM</name>
<evidence type="ECO:0000313" key="3">
    <source>
        <dbReference type="Proteomes" id="UP000250997"/>
    </source>
</evidence>
<dbReference type="AlphaFoldDB" id="A0AAX1QJG9"/>
<feature type="region of interest" description="Disordered" evidence="1">
    <location>
        <begin position="83"/>
        <end position="137"/>
    </location>
</feature>
<protein>
    <submittedName>
        <fullName evidence="2">Uncharacterized protein</fullName>
    </submittedName>
</protein>
<dbReference type="Proteomes" id="UP000250997">
    <property type="component" value="Unassembled WGS sequence"/>
</dbReference>
<comment type="caution">
    <text evidence="2">The sequence shown here is derived from an EMBL/GenBank/DDBJ whole genome shotgun (WGS) entry which is preliminary data.</text>
</comment>
<organism evidence="2 3">
    <name type="scientific">Faecalibacterium prausnitzii</name>
    <dbReference type="NCBI Taxonomy" id="853"/>
    <lineage>
        <taxon>Bacteria</taxon>
        <taxon>Bacillati</taxon>
        <taxon>Bacillota</taxon>
        <taxon>Clostridia</taxon>
        <taxon>Eubacteriales</taxon>
        <taxon>Oscillospiraceae</taxon>
        <taxon>Faecalibacterium</taxon>
    </lineage>
</organism>
<dbReference type="RefSeq" id="WP_158395422.1">
    <property type="nucleotide sequence ID" value="NZ_CP026548.1"/>
</dbReference>
<accession>A0AAX1QJG9</accession>
<reference evidence="2 3" key="1">
    <citation type="submission" date="2018-02" db="EMBL/GenBank/DDBJ databases">
        <title>Complete genome sequencing of Faecalibacterium prausnitzii strains isolated from the human gut.</title>
        <authorList>
            <person name="Fitzgerald B.C."/>
            <person name="Shkoporov A.N."/>
            <person name="Ross P.R."/>
            <person name="Hill C."/>
        </authorList>
    </citation>
    <scope>NUCLEOTIDE SEQUENCE [LARGE SCALE GENOMIC DNA]</scope>
    <source>
        <strain evidence="2 3">APC942/18-1</strain>
    </source>
</reference>
<proteinExistence type="predicted"/>
<feature type="compositionally biased region" description="Low complexity" evidence="1">
    <location>
        <begin position="106"/>
        <end position="130"/>
    </location>
</feature>
<gene>
    <name evidence="2" type="ORF">C4N27_08990</name>
</gene>
<sequence>MAAEKRKVKKWGWKTLLALLGLAAAGAFGFFSIFNTIRVTAAEPSLSENEANEAASVTITDAELEQLLSGELTLDSLTRTGTDEAPAASEAQGTAAGEQPARTESEAAAPSEPEDSASGTEQSAASSSEAPAEKKQQEAACEAEVKALIQQTYALKAIAEKGLKSSISAAKAEYKTLPAEQQTKTKKIMICLSKTGELTSLQSYCDKEMGRIVSQLRTVLKENGQSTELADQVMSTYKAEKSQRYAELKNKLYNG</sequence>
<evidence type="ECO:0000313" key="2">
    <source>
        <dbReference type="EMBL" id="RAW49294.1"/>
    </source>
</evidence>
<dbReference type="EMBL" id="PRLA01000006">
    <property type="protein sequence ID" value="RAW49294.1"/>
    <property type="molecule type" value="Genomic_DNA"/>
</dbReference>